<protein>
    <submittedName>
        <fullName evidence="1">Uncharacterized protein</fullName>
    </submittedName>
</protein>
<reference evidence="1" key="2">
    <citation type="journal article" date="2015" name="Fish Shellfish Immunol.">
        <title>Early steps in the European eel (Anguilla anguilla)-Vibrio vulnificus interaction in the gills: Role of the RtxA13 toxin.</title>
        <authorList>
            <person name="Callol A."/>
            <person name="Pajuelo D."/>
            <person name="Ebbesson L."/>
            <person name="Teles M."/>
            <person name="MacKenzie S."/>
            <person name="Amaro C."/>
        </authorList>
    </citation>
    <scope>NUCLEOTIDE SEQUENCE</scope>
</reference>
<sequence length="46" mass="5571">MCYLNKLTRQPLHRHTDQNVLYLQKTKLLISRQGSIVNQRFEKPLF</sequence>
<name>A0A0E9XZC1_ANGAN</name>
<proteinExistence type="predicted"/>
<dbReference type="EMBL" id="GBXM01000480">
    <property type="protein sequence ID" value="JAI08098.1"/>
    <property type="molecule type" value="Transcribed_RNA"/>
</dbReference>
<reference evidence="1" key="1">
    <citation type="submission" date="2014-11" db="EMBL/GenBank/DDBJ databases">
        <authorList>
            <person name="Amaro Gonzalez C."/>
        </authorList>
    </citation>
    <scope>NUCLEOTIDE SEQUENCE</scope>
</reference>
<organism evidence="1">
    <name type="scientific">Anguilla anguilla</name>
    <name type="common">European freshwater eel</name>
    <name type="synonym">Muraena anguilla</name>
    <dbReference type="NCBI Taxonomy" id="7936"/>
    <lineage>
        <taxon>Eukaryota</taxon>
        <taxon>Metazoa</taxon>
        <taxon>Chordata</taxon>
        <taxon>Craniata</taxon>
        <taxon>Vertebrata</taxon>
        <taxon>Euteleostomi</taxon>
        <taxon>Actinopterygii</taxon>
        <taxon>Neopterygii</taxon>
        <taxon>Teleostei</taxon>
        <taxon>Anguilliformes</taxon>
        <taxon>Anguillidae</taxon>
        <taxon>Anguilla</taxon>
    </lineage>
</organism>
<accession>A0A0E9XZC1</accession>
<evidence type="ECO:0000313" key="1">
    <source>
        <dbReference type="EMBL" id="JAI08098.1"/>
    </source>
</evidence>
<dbReference type="AlphaFoldDB" id="A0A0E9XZC1"/>